<protein>
    <submittedName>
        <fullName evidence="7">Uncharacterized protein LOC115065860</fullName>
    </submittedName>
</protein>
<name>A0A8N4QED2_BACDO</name>
<dbReference type="OrthoDB" id="8195312at2759"/>
<keyword evidence="6" id="KW-1185">Reference proteome</keyword>
<evidence type="ECO:0000256" key="4">
    <source>
        <dbReference type="SAM" id="MobiDB-lite"/>
    </source>
</evidence>
<dbReference type="PROSITE" id="PS51155">
    <property type="entry name" value="CHIT_BIND_RR_2"/>
    <property type="match status" value="1"/>
</dbReference>
<dbReference type="Pfam" id="PF00379">
    <property type="entry name" value="Chitin_bind_4"/>
    <property type="match status" value="1"/>
</dbReference>
<dbReference type="InterPro" id="IPR000618">
    <property type="entry name" value="Insect_cuticle"/>
</dbReference>
<feature type="compositionally biased region" description="Acidic residues" evidence="4">
    <location>
        <begin position="258"/>
        <end position="269"/>
    </location>
</feature>
<evidence type="ECO:0000256" key="2">
    <source>
        <dbReference type="PROSITE-ProRule" id="PRU00497"/>
    </source>
</evidence>
<feature type="region of interest" description="Disordered" evidence="4">
    <location>
        <begin position="254"/>
        <end position="323"/>
    </location>
</feature>
<keyword evidence="5" id="KW-0812">Transmembrane</keyword>
<dbReference type="KEGG" id="bdr:115065860"/>
<feature type="coiled-coil region" evidence="3">
    <location>
        <begin position="23"/>
        <end position="50"/>
    </location>
</feature>
<feature type="transmembrane region" description="Helical" evidence="5">
    <location>
        <begin position="77"/>
        <end position="98"/>
    </location>
</feature>
<evidence type="ECO:0000313" key="6">
    <source>
        <dbReference type="Proteomes" id="UP001652620"/>
    </source>
</evidence>
<evidence type="ECO:0000256" key="1">
    <source>
        <dbReference type="ARBA" id="ARBA00022460"/>
    </source>
</evidence>
<dbReference type="PANTHER" id="PTHR12236">
    <property type="entry name" value="STRUCTURAL CONTITUENT OF CUTICLE"/>
    <property type="match status" value="1"/>
</dbReference>
<feature type="compositionally biased region" description="Polar residues" evidence="4">
    <location>
        <begin position="214"/>
        <end position="233"/>
    </location>
</feature>
<dbReference type="PRINTS" id="PR00947">
    <property type="entry name" value="CUTICLE"/>
</dbReference>
<proteinExistence type="predicted"/>
<keyword evidence="3" id="KW-0175">Coiled coil</keyword>
<gene>
    <name evidence="7" type="primary">LOC115065860</name>
</gene>
<dbReference type="GO" id="GO:0042302">
    <property type="term" value="F:structural constituent of cuticle"/>
    <property type="evidence" value="ECO:0007669"/>
    <property type="project" value="UniProtKB-UniRule"/>
</dbReference>
<dbReference type="GO" id="GO:0031012">
    <property type="term" value="C:extracellular matrix"/>
    <property type="evidence" value="ECO:0007669"/>
    <property type="project" value="TreeGrafter"/>
</dbReference>
<reference evidence="7" key="1">
    <citation type="submission" date="2025-08" db="UniProtKB">
        <authorList>
            <consortium name="RefSeq"/>
        </authorList>
    </citation>
    <scope>IDENTIFICATION</scope>
    <source>
        <tissue evidence="7">Adult</tissue>
    </source>
</reference>
<dbReference type="GO" id="GO:0005615">
    <property type="term" value="C:extracellular space"/>
    <property type="evidence" value="ECO:0007669"/>
    <property type="project" value="TreeGrafter"/>
</dbReference>
<sequence length="323" mass="36044">MQGATTTVNAALCHAPEKTTKPSTHANRKMNEHQQQIPKLQKRQQRLQQKYLQFSLGKMSNIQFRIVMMPQRLQMRLLLPPTACLAMLSFVVLLLVAMPPVCQAVGYSYTRFSGPVTGPEQKIVVHDGLVGSGVGVGGGGGVRVDFIAKPAYEFAYGVEDAQARLLQNRQETRDGDAVWGSYSVVDPDGNLRVVKYTADHENGFQAEVTSNGLGTTVHGQQPVSYAPLQNSSPTTPPPLRYFPFVVQHPVTQNNDTNYYEDEQDGETEDYVEKKEHKGKRGDAHDDEDEYEAQGDADEEDDEHDEHEEYDADEHSLEEDGEDY</sequence>
<feature type="compositionally biased region" description="Acidic residues" evidence="4">
    <location>
        <begin position="284"/>
        <end position="323"/>
    </location>
</feature>
<dbReference type="GeneID" id="115065860"/>
<evidence type="ECO:0000256" key="3">
    <source>
        <dbReference type="SAM" id="Coils"/>
    </source>
</evidence>
<dbReference type="Proteomes" id="UP001652620">
    <property type="component" value="Chromosome 5"/>
</dbReference>
<feature type="compositionally biased region" description="Basic and acidic residues" evidence="4">
    <location>
        <begin position="270"/>
        <end position="283"/>
    </location>
</feature>
<dbReference type="RefSeq" id="XP_029404635.2">
    <property type="nucleotide sequence ID" value="XM_029548775.2"/>
</dbReference>
<organism evidence="6 7">
    <name type="scientific">Bactrocera dorsalis</name>
    <name type="common">Oriental fruit fly</name>
    <name type="synonym">Dacus dorsalis</name>
    <dbReference type="NCBI Taxonomy" id="27457"/>
    <lineage>
        <taxon>Eukaryota</taxon>
        <taxon>Metazoa</taxon>
        <taxon>Ecdysozoa</taxon>
        <taxon>Arthropoda</taxon>
        <taxon>Hexapoda</taxon>
        <taxon>Insecta</taxon>
        <taxon>Pterygota</taxon>
        <taxon>Neoptera</taxon>
        <taxon>Endopterygota</taxon>
        <taxon>Diptera</taxon>
        <taxon>Brachycera</taxon>
        <taxon>Muscomorpha</taxon>
        <taxon>Tephritoidea</taxon>
        <taxon>Tephritidae</taxon>
        <taxon>Bactrocera</taxon>
        <taxon>Bactrocera</taxon>
    </lineage>
</organism>
<evidence type="ECO:0000313" key="7">
    <source>
        <dbReference type="RefSeq" id="XP_029404635.2"/>
    </source>
</evidence>
<dbReference type="PANTHER" id="PTHR12236:SF86">
    <property type="entry name" value="CCP84AC-RELATED"/>
    <property type="match status" value="1"/>
</dbReference>
<keyword evidence="5" id="KW-1133">Transmembrane helix</keyword>
<keyword evidence="1 2" id="KW-0193">Cuticle</keyword>
<dbReference type="AlphaFoldDB" id="A0A8N4QED2"/>
<evidence type="ECO:0000256" key="5">
    <source>
        <dbReference type="SAM" id="Phobius"/>
    </source>
</evidence>
<feature type="region of interest" description="Disordered" evidence="4">
    <location>
        <begin position="214"/>
        <end position="239"/>
    </location>
</feature>
<keyword evidence="5" id="KW-0472">Membrane</keyword>
<dbReference type="PROSITE" id="PS00233">
    <property type="entry name" value="CHIT_BIND_RR_1"/>
    <property type="match status" value="1"/>
</dbReference>
<dbReference type="InterPro" id="IPR051217">
    <property type="entry name" value="Insect_Cuticle_Struc_Prot"/>
</dbReference>
<accession>A0A8N4QED2</accession>
<dbReference type="InterPro" id="IPR031311">
    <property type="entry name" value="CHIT_BIND_RR_consensus"/>
</dbReference>